<evidence type="ECO:0000313" key="8">
    <source>
        <dbReference type="Proteomes" id="UP000184356"/>
    </source>
</evidence>
<dbReference type="EMBL" id="KV878585">
    <property type="protein sequence ID" value="OJJ59392.1"/>
    <property type="molecule type" value="Genomic_DNA"/>
</dbReference>
<dbReference type="STRING" id="1036612.A0A1L9TJ03"/>
<sequence>MRSSLRLLNLEATPLQGSRTRYVCSVCRQEARPRPFVARQFLRNASDSSTPITERVRRKIWGTENPPGLKDPYGGEGVFEKKFKRGQTARQEDQAVEATPAETQSAAVETAAEEAVPEGSSAYEPATTWEGLQRIGHLGQWSDFAASEADAYNSFFSNRRVTKPGHLALAAHQAAVELCLMHSLDKPLARVCDVVEHEKAVFKLIWNCKIQPNSQWNSALEYPDKETEEALVYIFQQIGAQNGSIQPEEAAEENVENAETEEIEEIEAAGPSKKVPFFGYQNVKDKGYLSLSLADPVTKFAFLKRFSQLTGHYLPDPTIESITTVQHVMSHVTKETAPKPKKLIDHLEANEQLQSLPNVKIFGKTQKSWHQDEELGRKKIIDAELRARGLVE</sequence>
<protein>
    <recommendedName>
        <fullName evidence="6">Large ribosomal subunit protein mL50</fullName>
    </recommendedName>
</protein>
<dbReference type="Pfam" id="PF10501">
    <property type="entry name" value="Ribosomal_L50"/>
    <property type="match status" value="1"/>
</dbReference>
<dbReference type="GO" id="GO:1990904">
    <property type="term" value="C:ribonucleoprotein complex"/>
    <property type="evidence" value="ECO:0007669"/>
    <property type="project" value="UniProtKB-KW"/>
</dbReference>
<comment type="similarity">
    <text evidence="2">Belongs to the mitochondrion-specific ribosomal protein mL50 family.</text>
</comment>
<keyword evidence="4" id="KW-0496">Mitochondrion</keyword>
<evidence type="ECO:0000256" key="1">
    <source>
        <dbReference type="ARBA" id="ARBA00004173"/>
    </source>
</evidence>
<comment type="subcellular location">
    <subcellularLocation>
        <location evidence="1">Mitochondrion</location>
    </subcellularLocation>
</comment>
<dbReference type="GO" id="GO:0005739">
    <property type="term" value="C:mitochondrion"/>
    <property type="evidence" value="ECO:0007669"/>
    <property type="project" value="UniProtKB-SubCell"/>
</dbReference>
<gene>
    <name evidence="7" type="ORF">ASPSYDRAFT_56994</name>
</gene>
<evidence type="ECO:0000313" key="7">
    <source>
        <dbReference type="EMBL" id="OJJ59392.1"/>
    </source>
</evidence>
<accession>A0A1L9TJ03</accession>
<dbReference type="Proteomes" id="UP000184356">
    <property type="component" value="Unassembled WGS sequence"/>
</dbReference>
<dbReference type="GeneID" id="63765374"/>
<dbReference type="OrthoDB" id="6220758at2759"/>
<proteinExistence type="inferred from homology"/>
<evidence type="ECO:0000256" key="3">
    <source>
        <dbReference type="ARBA" id="ARBA00022980"/>
    </source>
</evidence>
<keyword evidence="8" id="KW-1185">Reference proteome</keyword>
<dbReference type="GO" id="GO:0005840">
    <property type="term" value="C:ribosome"/>
    <property type="evidence" value="ECO:0007669"/>
    <property type="project" value="UniProtKB-KW"/>
</dbReference>
<dbReference type="RefSeq" id="XP_040703198.1">
    <property type="nucleotide sequence ID" value="XM_040849301.1"/>
</dbReference>
<name>A0A1L9TJ03_9EURO</name>
<evidence type="ECO:0000256" key="4">
    <source>
        <dbReference type="ARBA" id="ARBA00023128"/>
    </source>
</evidence>
<reference evidence="8" key="1">
    <citation type="journal article" date="2017" name="Genome Biol.">
        <title>Comparative genomics reveals high biological diversity and specific adaptations in the industrially and medically important fungal genus Aspergillus.</title>
        <authorList>
            <person name="de Vries R.P."/>
            <person name="Riley R."/>
            <person name="Wiebenga A."/>
            <person name="Aguilar-Osorio G."/>
            <person name="Amillis S."/>
            <person name="Uchima C.A."/>
            <person name="Anderluh G."/>
            <person name="Asadollahi M."/>
            <person name="Askin M."/>
            <person name="Barry K."/>
            <person name="Battaglia E."/>
            <person name="Bayram O."/>
            <person name="Benocci T."/>
            <person name="Braus-Stromeyer S.A."/>
            <person name="Caldana C."/>
            <person name="Canovas D."/>
            <person name="Cerqueira G.C."/>
            <person name="Chen F."/>
            <person name="Chen W."/>
            <person name="Choi C."/>
            <person name="Clum A."/>
            <person name="Dos Santos R.A."/>
            <person name="Damasio A.R."/>
            <person name="Diallinas G."/>
            <person name="Emri T."/>
            <person name="Fekete E."/>
            <person name="Flipphi M."/>
            <person name="Freyberg S."/>
            <person name="Gallo A."/>
            <person name="Gournas C."/>
            <person name="Habgood R."/>
            <person name="Hainaut M."/>
            <person name="Harispe M.L."/>
            <person name="Henrissat B."/>
            <person name="Hilden K.S."/>
            <person name="Hope R."/>
            <person name="Hossain A."/>
            <person name="Karabika E."/>
            <person name="Karaffa L."/>
            <person name="Karanyi Z."/>
            <person name="Krasevec N."/>
            <person name="Kuo A."/>
            <person name="Kusch H."/>
            <person name="LaButti K."/>
            <person name="Lagendijk E.L."/>
            <person name="Lapidus A."/>
            <person name="Levasseur A."/>
            <person name="Lindquist E."/>
            <person name="Lipzen A."/>
            <person name="Logrieco A.F."/>
            <person name="MacCabe A."/>
            <person name="Maekelae M.R."/>
            <person name="Malavazi I."/>
            <person name="Melin P."/>
            <person name="Meyer V."/>
            <person name="Mielnichuk N."/>
            <person name="Miskei M."/>
            <person name="Molnar A.P."/>
            <person name="Mule G."/>
            <person name="Ngan C.Y."/>
            <person name="Orejas M."/>
            <person name="Orosz E."/>
            <person name="Ouedraogo J.P."/>
            <person name="Overkamp K.M."/>
            <person name="Park H.-S."/>
            <person name="Perrone G."/>
            <person name="Piumi F."/>
            <person name="Punt P.J."/>
            <person name="Ram A.F."/>
            <person name="Ramon A."/>
            <person name="Rauscher S."/>
            <person name="Record E."/>
            <person name="Riano-Pachon D.M."/>
            <person name="Robert V."/>
            <person name="Roehrig J."/>
            <person name="Ruller R."/>
            <person name="Salamov A."/>
            <person name="Salih N.S."/>
            <person name="Samson R.A."/>
            <person name="Sandor E."/>
            <person name="Sanguinetti M."/>
            <person name="Schuetze T."/>
            <person name="Sepcic K."/>
            <person name="Shelest E."/>
            <person name="Sherlock G."/>
            <person name="Sophianopoulou V."/>
            <person name="Squina F.M."/>
            <person name="Sun H."/>
            <person name="Susca A."/>
            <person name="Todd R.B."/>
            <person name="Tsang A."/>
            <person name="Unkles S.E."/>
            <person name="van de Wiele N."/>
            <person name="van Rossen-Uffink D."/>
            <person name="Oliveira J.V."/>
            <person name="Vesth T.C."/>
            <person name="Visser J."/>
            <person name="Yu J.-H."/>
            <person name="Zhou M."/>
            <person name="Andersen M.R."/>
            <person name="Archer D.B."/>
            <person name="Baker S.E."/>
            <person name="Benoit I."/>
            <person name="Brakhage A.A."/>
            <person name="Braus G.H."/>
            <person name="Fischer R."/>
            <person name="Frisvad J.C."/>
            <person name="Goldman G.H."/>
            <person name="Houbraken J."/>
            <person name="Oakley B."/>
            <person name="Pocsi I."/>
            <person name="Scazzocchio C."/>
            <person name="Seiboth B."/>
            <person name="vanKuyk P.A."/>
            <person name="Wortman J."/>
            <person name="Dyer P.S."/>
            <person name="Grigoriev I.V."/>
        </authorList>
    </citation>
    <scope>NUCLEOTIDE SEQUENCE [LARGE SCALE GENOMIC DNA]</scope>
    <source>
        <strain evidence="8">CBS 593.65</strain>
    </source>
</reference>
<keyword evidence="3" id="KW-0689">Ribosomal protein</keyword>
<dbReference type="AlphaFoldDB" id="A0A1L9TJ03"/>
<organism evidence="7 8">
    <name type="scientific">Aspergillus sydowii CBS 593.65</name>
    <dbReference type="NCBI Taxonomy" id="1036612"/>
    <lineage>
        <taxon>Eukaryota</taxon>
        <taxon>Fungi</taxon>
        <taxon>Dikarya</taxon>
        <taxon>Ascomycota</taxon>
        <taxon>Pezizomycotina</taxon>
        <taxon>Eurotiomycetes</taxon>
        <taxon>Eurotiomycetidae</taxon>
        <taxon>Eurotiales</taxon>
        <taxon>Aspergillaceae</taxon>
        <taxon>Aspergillus</taxon>
        <taxon>Aspergillus subgen. Nidulantes</taxon>
    </lineage>
</organism>
<dbReference type="InterPro" id="IPR018305">
    <property type="entry name" value="Ribosomal_m50"/>
</dbReference>
<evidence type="ECO:0000256" key="2">
    <source>
        <dbReference type="ARBA" id="ARBA00008860"/>
    </source>
</evidence>
<evidence type="ECO:0000256" key="5">
    <source>
        <dbReference type="ARBA" id="ARBA00023274"/>
    </source>
</evidence>
<keyword evidence="5" id="KW-0687">Ribonucleoprotein</keyword>
<evidence type="ECO:0000256" key="6">
    <source>
        <dbReference type="ARBA" id="ARBA00035183"/>
    </source>
</evidence>
<dbReference type="VEuPathDB" id="FungiDB:ASPSYDRAFT_56994"/>